<dbReference type="PANTHER" id="PTHR42939">
    <property type="entry name" value="ABC TRANSPORTER ATP-BINDING PROTEIN ALBC-RELATED"/>
    <property type="match status" value="1"/>
</dbReference>
<evidence type="ECO:0000256" key="1">
    <source>
        <dbReference type="ARBA" id="ARBA00022448"/>
    </source>
</evidence>
<dbReference type="PANTHER" id="PTHR42939:SF1">
    <property type="entry name" value="ABC TRANSPORTER ATP-BINDING PROTEIN ALBC-RELATED"/>
    <property type="match status" value="1"/>
</dbReference>
<dbReference type="SMART" id="SM00382">
    <property type="entry name" value="AAA"/>
    <property type="match status" value="1"/>
</dbReference>
<dbReference type="InterPro" id="IPR027417">
    <property type="entry name" value="P-loop_NTPase"/>
</dbReference>
<feature type="domain" description="ABC transporter" evidence="4">
    <location>
        <begin position="8"/>
        <end position="231"/>
    </location>
</feature>
<evidence type="ECO:0000256" key="2">
    <source>
        <dbReference type="ARBA" id="ARBA00022741"/>
    </source>
</evidence>
<reference evidence="5" key="1">
    <citation type="submission" date="2019-12" db="EMBL/GenBank/DDBJ databases">
        <authorList>
            <person name="zhang j."/>
            <person name="sun C.M."/>
        </authorList>
    </citation>
    <scope>NUCLEOTIDE SEQUENCE</scope>
    <source>
        <strain evidence="5">NS-1</strain>
    </source>
</reference>
<keyword evidence="2" id="KW-0547">Nucleotide-binding</keyword>
<name>A0A8A7KDK0_9FIRM</name>
<dbReference type="Proteomes" id="UP000665020">
    <property type="component" value="Chromosome"/>
</dbReference>
<sequence>MLIDGNAVEIKNLVKKYPGVEALQGVDINFPAGRITGLIGPNGSGKSTILKSIVGLVKPSRGELLVFGQKLDRRLKEKVAFLPEINHLYKNMKIVQIIDFFQSQFSTFERKRALEILDFMNLKPEMRIKSLSKGMAGRVKLVLTMARNVPLIVMDEPLAGIDPQSRARILEGLINEYDAEKQTIILSTHEVLEAERFFDYVVFLEYGTVKLQGNADDLRSEHGMSIQDLVKEVFI</sequence>
<evidence type="ECO:0000259" key="4">
    <source>
        <dbReference type="PROSITE" id="PS50893"/>
    </source>
</evidence>
<accession>A0A8A7KDK0</accession>
<gene>
    <name evidence="5" type="ORF">GM661_05685</name>
</gene>
<dbReference type="InterPro" id="IPR003593">
    <property type="entry name" value="AAA+_ATPase"/>
</dbReference>
<organism evidence="5 6">
    <name type="scientific">Iocasia fonsfrigidae</name>
    <dbReference type="NCBI Taxonomy" id="2682810"/>
    <lineage>
        <taxon>Bacteria</taxon>
        <taxon>Bacillati</taxon>
        <taxon>Bacillota</taxon>
        <taxon>Clostridia</taxon>
        <taxon>Halanaerobiales</taxon>
        <taxon>Halanaerobiaceae</taxon>
        <taxon>Iocasia</taxon>
    </lineage>
</organism>
<keyword evidence="6" id="KW-1185">Reference proteome</keyword>
<dbReference type="GO" id="GO:0005524">
    <property type="term" value="F:ATP binding"/>
    <property type="evidence" value="ECO:0007669"/>
    <property type="project" value="UniProtKB-KW"/>
</dbReference>
<evidence type="ECO:0000313" key="5">
    <source>
        <dbReference type="EMBL" id="QTL97509.1"/>
    </source>
</evidence>
<evidence type="ECO:0000313" key="6">
    <source>
        <dbReference type="Proteomes" id="UP000665020"/>
    </source>
</evidence>
<dbReference type="Pfam" id="PF00005">
    <property type="entry name" value="ABC_tran"/>
    <property type="match status" value="1"/>
</dbReference>
<dbReference type="CDD" id="cd03230">
    <property type="entry name" value="ABC_DR_subfamily_A"/>
    <property type="match status" value="1"/>
</dbReference>
<dbReference type="PROSITE" id="PS50893">
    <property type="entry name" value="ABC_TRANSPORTER_2"/>
    <property type="match status" value="1"/>
</dbReference>
<dbReference type="InterPro" id="IPR051782">
    <property type="entry name" value="ABC_Transporter_VariousFunc"/>
</dbReference>
<dbReference type="KEGG" id="ifn:GM661_05685"/>
<dbReference type="EMBL" id="CP046640">
    <property type="protein sequence ID" value="QTL97509.1"/>
    <property type="molecule type" value="Genomic_DNA"/>
</dbReference>
<evidence type="ECO:0000256" key="3">
    <source>
        <dbReference type="ARBA" id="ARBA00022840"/>
    </source>
</evidence>
<keyword evidence="1" id="KW-0813">Transport</keyword>
<keyword evidence="3 5" id="KW-0067">ATP-binding</keyword>
<dbReference type="InterPro" id="IPR003439">
    <property type="entry name" value="ABC_transporter-like_ATP-bd"/>
</dbReference>
<dbReference type="SUPFAM" id="SSF52540">
    <property type="entry name" value="P-loop containing nucleoside triphosphate hydrolases"/>
    <property type="match status" value="1"/>
</dbReference>
<dbReference type="GO" id="GO:0016887">
    <property type="term" value="F:ATP hydrolysis activity"/>
    <property type="evidence" value="ECO:0007669"/>
    <property type="project" value="InterPro"/>
</dbReference>
<proteinExistence type="predicted"/>
<dbReference type="Gene3D" id="3.40.50.300">
    <property type="entry name" value="P-loop containing nucleotide triphosphate hydrolases"/>
    <property type="match status" value="1"/>
</dbReference>
<dbReference type="AlphaFoldDB" id="A0A8A7KDK0"/>
<protein>
    <submittedName>
        <fullName evidence="5">ATP-binding cassette domain-containing protein</fullName>
    </submittedName>
</protein>